<dbReference type="Pfam" id="PF04657">
    <property type="entry name" value="DMT_YdcZ"/>
    <property type="match status" value="2"/>
</dbReference>
<name>A0A2U2RNB5_9MICO</name>
<dbReference type="OrthoDB" id="6463253at2"/>
<dbReference type="EMBL" id="QFKX01000001">
    <property type="protein sequence ID" value="PWH07358.1"/>
    <property type="molecule type" value="Genomic_DNA"/>
</dbReference>
<feature type="transmembrane region" description="Helical" evidence="1">
    <location>
        <begin position="199"/>
        <end position="218"/>
    </location>
</feature>
<keyword evidence="1" id="KW-0812">Transmembrane</keyword>
<feature type="transmembrane region" description="Helical" evidence="1">
    <location>
        <begin position="321"/>
        <end position="343"/>
    </location>
</feature>
<feature type="transmembrane region" description="Helical" evidence="1">
    <location>
        <begin position="111"/>
        <end position="128"/>
    </location>
</feature>
<organism evidence="2 3">
    <name type="scientific">Brachybacterium endophyticum</name>
    <dbReference type="NCBI Taxonomy" id="2182385"/>
    <lineage>
        <taxon>Bacteria</taxon>
        <taxon>Bacillati</taxon>
        <taxon>Actinomycetota</taxon>
        <taxon>Actinomycetes</taxon>
        <taxon>Micrococcales</taxon>
        <taxon>Dermabacteraceae</taxon>
        <taxon>Brachybacterium</taxon>
    </lineage>
</organism>
<dbReference type="PANTHER" id="PTHR34821">
    <property type="entry name" value="INNER MEMBRANE PROTEIN YDCZ"/>
    <property type="match status" value="1"/>
</dbReference>
<evidence type="ECO:0000313" key="3">
    <source>
        <dbReference type="Proteomes" id="UP000245590"/>
    </source>
</evidence>
<feature type="transmembrane region" description="Helical" evidence="1">
    <location>
        <begin position="290"/>
        <end position="309"/>
    </location>
</feature>
<protein>
    <recommendedName>
        <fullName evidence="4">EamA-like transporter family protein</fullName>
    </recommendedName>
</protein>
<reference evidence="2 3" key="1">
    <citation type="submission" date="2018-05" db="EMBL/GenBank/DDBJ databases">
        <title>Brachybacterium sp. M1HQ-2T, whole genome shotgun sequence.</title>
        <authorList>
            <person name="Tuo L."/>
        </authorList>
    </citation>
    <scope>NUCLEOTIDE SEQUENCE [LARGE SCALE GENOMIC DNA]</scope>
    <source>
        <strain evidence="2 3">M1HQ-2</strain>
    </source>
</reference>
<dbReference type="AlphaFoldDB" id="A0A2U2RNB5"/>
<dbReference type="InterPro" id="IPR006750">
    <property type="entry name" value="YdcZ"/>
</dbReference>
<evidence type="ECO:0000256" key="1">
    <source>
        <dbReference type="SAM" id="Phobius"/>
    </source>
</evidence>
<dbReference type="GO" id="GO:0005886">
    <property type="term" value="C:plasma membrane"/>
    <property type="evidence" value="ECO:0007669"/>
    <property type="project" value="TreeGrafter"/>
</dbReference>
<evidence type="ECO:0008006" key="4">
    <source>
        <dbReference type="Google" id="ProtNLM"/>
    </source>
</evidence>
<dbReference type="Proteomes" id="UP000245590">
    <property type="component" value="Unassembled WGS sequence"/>
</dbReference>
<comment type="caution">
    <text evidence="2">The sequence shown here is derived from an EMBL/GenBank/DDBJ whole genome shotgun (WGS) entry which is preliminary data.</text>
</comment>
<feature type="transmembrane region" description="Helical" evidence="1">
    <location>
        <begin position="230"/>
        <end position="254"/>
    </location>
</feature>
<dbReference type="PANTHER" id="PTHR34821:SF2">
    <property type="entry name" value="INNER MEMBRANE PROTEIN YDCZ"/>
    <property type="match status" value="1"/>
</dbReference>
<gene>
    <name evidence="2" type="ORF">DEO23_01555</name>
</gene>
<evidence type="ECO:0000313" key="2">
    <source>
        <dbReference type="EMBL" id="PWH07358.1"/>
    </source>
</evidence>
<feature type="transmembrane region" description="Helical" evidence="1">
    <location>
        <begin position="134"/>
        <end position="155"/>
    </location>
</feature>
<feature type="transmembrane region" description="Helical" evidence="1">
    <location>
        <begin position="175"/>
        <end position="193"/>
    </location>
</feature>
<feature type="transmembrane region" description="Helical" evidence="1">
    <location>
        <begin position="72"/>
        <end position="91"/>
    </location>
</feature>
<keyword evidence="3" id="KW-1185">Reference proteome</keyword>
<feature type="transmembrane region" description="Helical" evidence="1">
    <location>
        <begin position="266"/>
        <end position="283"/>
    </location>
</feature>
<keyword evidence="1" id="KW-1133">Transmembrane helix</keyword>
<accession>A0A2U2RNB5</accession>
<sequence length="347" mass="34941">MIDSFASGTCRVYGSLEWTAVTSPHSDPTSPLARSLERAPRWALPAAVGGGLLSAVQSRINARLASDIGDGFTASAISFGTGLVIVVVIVLARADLRARAARFGSDLRRGALPWPLALGGLGGSIFVLGQTFTVALIGVALFIVCVVAGQTVTGLVVDRSGLGPGGVRPLTVPRLVGAALMVVSVVIAMSAGVHLTAPWFLLALPIVAGVAMGLQQAVNGRVSQHTGHSMIATLGNFVVGTTVLVLVALGHALLTGNGPTSLPLNPVLYLGGAIGVLYIALGAKLAAPLGVLTLAMATIAGQIIGSVLLDVVAPSADAQLHLLTILGALLTLIAAGVTAGVGLPRRR</sequence>
<proteinExistence type="predicted"/>
<keyword evidence="1" id="KW-0472">Membrane</keyword>